<dbReference type="PATRIC" id="fig|292.27.peg.1913"/>
<dbReference type="AlphaFoldDB" id="A0A0J5X537"/>
<dbReference type="Gene3D" id="3.40.50.1820">
    <property type="entry name" value="alpha/beta hydrolase"/>
    <property type="match status" value="1"/>
</dbReference>
<dbReference type="InterPro" id="IPR000073">
    <property type="entry name" value="AB_hydrolase_1"/>
</dbReference>
<reference evidence="3 4" key="1">
    <citation type="submission" date="2015-05" db="EMBL/GenBank/DDBJ databases">
        <title>Draft genome of Burkholderia cepacia LK29.</title>
        <authorList>
            <person name="Chan X.Y."/>
        </authorList>
    </citation>
    <scope>NUCLEOTIDE SEQUENCE [LARGE SCALE GENOMIC DNA]</scope>
    <source>
        <strain evidence="3 4">LK29</strain>
    </source>
</reference>
<evidence type="ECO:0000313" key="4">
    <source>
        <dbReference type="Proteomes" id="UP000036338"/>
    </source>
</evidence>
<gene>
    <name evidence="3" type="ORF">VL15_11040</name>
</gene>
<accession>A0A0J5X537</accession>
<evidence type="ECO:0000259" key="2">
    <source>
        <dbReference type="Pfam" id="PF00561"/>
    </source>
</evidence>
<dbReference type="Pfam" id="PF00561">
    <property type="entry name" value="Abhydrolase_1"/>
    <property type="match status" value="1"/>
</dbReference>
<organism evidence="3 4">
    <name type="scientific">Burkholderia cepacia</name>
    <name type="common">Pseudomonas cepacia</name>
    <dbReference type="NCBI Taxonomy" id="292"/>
    <lineage>
        <taxon>Bacteria</taxon>
        <taxon>Pseudomonadati</taxon>
        <taxon>Pseudomonadota</taxon>
        <taxon>Betaproteobacteria</taxon>
        <taxon>Burkholderiales</taxon>
        <taxon>Burkholderiaceae</taxon>
        <taxon>Burkholderia</taxon>
        <taxon>Burkholderia cepacia complex</taxon>
    </lineage>
</organism>
<dbReference type="SUPFAM" id="SSF53474">
    <property type="entry name" value="alpha/beta-Hydrolases"/>
    <property type="match status" value="1"/>
</dbReference>
<dbReference type="PANTHER" id="PTHR43329">
    <property type="entry name" value="EPOXIDE HYDROLASE"/>
    <property type="match status" value="1"/>
</dbReference>
<dbReference type="InterPro" id="IPR000639">
    <property type="entry name" value="Epox_hydrolase-like"/>
</dbReference>
<dbReference type="RefSeq" id="WP_048245526.1">
    <property type="nucleotide sequence ID" value="NZ_LDWR01000018.1"/>
</dbReference>
<feature type="domain" description="AB hydrolase-1" evidence="2">
    <location>
        <begin position="50"/>
        <end position="295"/>
    </location>
</feature>
<keyword evidence="1 3" id="KW-0378">Hydrolase</keyword>
<protein>
    <submittedName>
        <fullName evidence="3">Hydrolase</fullName>
    </submittedName>
</protein>
<comment type="caution">
    <text evidence="3">The sequence shown here is derived from an EMBL/GenBank/DDBJ whole genome shotgun (WGS) entry which is preliminary data.</text>
</comment>
<evidence type="ECO:0000256" key="1">
    <source>
        <dbReference type="ARBA" id="ARBA00022801"/>
    </source>
</evidence>
<dbReference type="GO" id="GO:0016787">
    <property type="term" value="F:hydrolase activity"/>
    <property type="evidence" value="ECO:0007669"/>
    <property type="project" value="UniProtKB-KW"/>
</dbReference>
<dbReference type="Proteomes" id="UP000036338">
    <property type="component" value="Unassembled WGS sequence"/>
</dbReference>
<evidence type="ECO:0000313" key="3">
    <source>
        <dbReference type="EMBL" id="KML59143.1"/>
    </source>
</evidence>
<dbReference type="EMBL" id="LDWR01000018">
    <property type="protein sequence ID" value="KML59143.1"/>
    <property type="molecule type" value="Genomic_DNA"/>
</dbReference>
<dbReference type="PRINTS" id="PR00412">
    <property type="entry name" value="EPOXHYDRLASE"/>
</dbReference>
<dbReference type="InterPro" id="IPR029058">
    <property type="entry name" value="AB_hydrolase_fold"/>
</dbReference>
<name>A0A0J5X537_BURCE</name>
<sequence>MRLTPYDKLTGFGSVDDAPNLSAAFRRCFGSYRIRANGIAHHAVIGGEGPPLLLLSGWPQSWFMWRYLMLRLAREYKVIAVDPRGVGLSDIPADGYDSETLSADLLALMSELGHDRFAMAGHDIGMWTGWAIAADAPDRIARIALGEALIPGTMPSPPLISDDRRPSDRLWHFNFNRAYEINEALVVGREDIYFGHQFSSKAGHPDAVPGYARDYYVELLRRIPGALKASFDYYRAIDQSIPQNRRRMTAKLDMPVLGFAGALSIGKRIEQQLTPLANNVTVLVIDDCGHYPAEEQPEQLLSGFVEFFRPWRDE</sequence>
<proteinExistence type="predicted"/>